<evidence type="ECO:0000313" key="1">
    <source>
        <dbReference type="EMBL" id="KHD06162.1"/>
    </source>
</evidence>
<keyword evidence="2" id="KW-1185">Reference proteome</keyword>
<dbReference type="EMBL" id="JSZA02000056">
    <property type="protein sequence ID" value="KHD06162.1"/>
    <property type="molecule type" value="Genomic_DNA"/>
</dbReference>
<protein>
    <recommendedName>
        <fullName evidence="3">LmbE family protein</fullName>
    </recommendedName>
</protein>
<accession>A0A0A6P6V7</accession>
<sequence>MKKETILVFAPHPDDEILGCGAYIAKRRAEGALKRLLETWTLLPYIGHYVPKISSTRICK</sequence>
<dbReference type="InterPro" id="IPR024078">
    <property type="entry name" value="LmbE-like_dom_sf"/>
</dbReference>
<dbReference type="Proteomes" id="UP000030428">
    <property type="component" value="Unassembled WGS sequence"/>
</dbReference>
<proteinExistence type="predicted"/>
<dbReference type="Gene3D" id="3.40.50.10320">
    <property type="entry name" value="LmbE-like"/>
    <property type="match status" value="1"/>
</dbReference>
<comment type="caution">
    <text evidence="1">The sequence shown here is derived from an EMBL/GenBank/DDBJ whole genome shotgun (WGS) entry which is preliminary data.</text>
</comment>
<dbReference type="AlphaFoldDB" id="A0A0A6P6V7"/>
<evidence type="ECO:0008006" key="3">
    <source>
        <dbReference type="Google" id="ProtNLM"/>
    </source>
</evidence>
<name>A0A0A6P6V7_9GAMM</name>
<dbReference type="InterPro" id="IPR003737">
    <property type="entry name" value="GlcNAc_PI_deacetylase-related"/>
</dbReference>
<gene>
    <name evidence="1" type="ORF">PN36_15465</name>
</gene>
<evidence type="ECO:0000313" key="2">
    <source>
        <dbReference type="Proteomes" id="UP000030428"/>
    </source>
</evidence>
<reference evidence="1 2" key="1">
    <citation type="journal article" date="2016" name="Front. Microbiol.">
        <title>Single-Cell (Meta-)Genomics of a Dimorphic Candidatus Thiomargarita nelsonii Reveals Genomic Plasticity.</title>
        <authorList>
            <person name="Flood B.E."/>
            <person name="Fliss P."/>
            <person name="Jones D.S."/>
            <person name="Dick G.J."/>
            <person name="Jain S."/>
            <person name="Kaster A.K."/>
            <person name="Winkel M."/>
            <person name="Mussmann M."/>
            <person name="Bailey J."/>
        </authorList>
    </citation>
    <scope>NUCLEOTIDE SEQUENCE [LARGE SCALE GENOMIC DNA]</scope>
    <source>
        <strain evidence="1">Hydrate Ridge</strain>
    </source>
</reference>
<organism evidence="1 2">
    <name type="scientific">Candidatus Thiomargarita nelsonii</name>
    <dbReference type="NCBI Taxonomy" id="1003181"/>
    <lineage>
        <taxon>Bacteria</taxon>
        <taxon>Pseudomonadati</taxon>
        <taxon>Pseudomonadota</taxon>
        <taxon>Gammaproteobacteria</taxon>
        <taxon>Thiotrichales</taxon>
        <taxon>Thiotrichaceae</taxon>
        <taxon>Thiomargarita</taxon>
    </lineage>
</organism>
<dbReference type="SUPFAM" id="SSF102588">
    <property type="entry name" value="LmbE-like"/>
    <property type="match status" value="1"/>
</dbReference>
<dbReference type="Pfam" id="PF02585">
    <property type="entry name" value="PIG-L"/>
    <property type="match status" value="1"/>
</dbReference>